<dbReference type="AlphaFoldDB" id="A0A2G5C8L7"/>
<dbReference type="Proteomes" id="UP000230069">
    <property type="component" value="Unassembled WGS sequence"/>
</dbReference>
<dbReference type="InParanoid" id="A0A2G5C8L7"/>
<sequence>MVETPRFRRNHHHRSDSKWSIPVFLSSQKTLWTLLWIVGFVSLFIWQRNVIDGLLLFRKLPPKPIPKLRPFVFNLTDFGGIGDGKTMNTKAFEKAVASIAKFGKKGGGQLNIQAGNWLTAPFNLTSHMTLFLAEDAVILGADDENLWTLMPPLPSYGAGREHPGPRYGSLIHGQNLTDIIITGYNGTIDGQGNAWWKKFRQKLLKHTRGPLVQIMRSSNIQISNITLQNSPFWTLHPYDCKNITITGVTILAPIFGAPNTDGINPDSCENMVIEDCYISVGDDGIAIKSGWNQYGIAYGRPSKDIFIRNVSIRSMVSAGVSIGSEMSGGVSNVTVENLLVWSSRRGVRIKTSPGRGGYVRRITYRNVTFDNVRVGIVIKTDYSEHPDEGYNPKALPILQDISFTGIYGQGVRVPVRINGSEEIPVRNVTFQDMSVGITYKKKHIFQCAFVQGRVIGSIFPSPCENLDRYDEQARLIKHSINQNITNIDYDFR</sequence>
<keyword evidence="5" id="KW-1133">Transmembrane helix</keyword>
<dbReference type="PANTHER" id="PTHR31339">
    <property type="entry name" value="PECTIN LYASE-RELATED"/>
    <property type="match status" value="1"/>
</dbReference>
<evidence type="ECO:0000313" key="7">
    <source>
        <dbReference type="Proteomes" id="UP000230069"/>
    </source>
</evidence>
<keyword evidence="5" id="KW-0812">Transmembrane</keyword>
<evidence type="ECO:0000256" key="1">
    <source>
        <dbReference type="ARBA" id="ARBA00008834"/>
    </source>
</evidence>
<dbReference type="GO" id="GO:0005975">
    <property type="term" value="P:carbohydrate metabolic process"/>
    <property type="evidence" value="ECO:0007669"/>
    <property type="project" value="InterPro"/>
</dbReference>
<evidence type="ECO:0000256" key="2">
    <source>
        <dbReference type="ARBA" id="ARBA00022801"/>
    </source>
</evidence>
<evidence type="ECO:0000256" key="3">
    <source>
        <dbReference type="ARBA" id="ARBA00023295"/>
    </source>
</evidence>
<feature type="transmembrane region" description="Helical" evidence="5">
    <location>
        <begin position="21"/>
        <end position="46"/>
    </location>
</feature>
<dbReference type="OrthoDB" id="187139at2759"/>
<dbReference type="EMBL" id="KZ305093">
    <property type="protein sequence ID" value="PIA27605.1"/>
    <property type="molecule type" value="Genomic_DNA"/>
</dbReference>
<dbReference type="InterPro" id="IPR012334">
    <property type="entry name" value="Pectin_lyas_fold"/>
</dbReference>
<evidence type="ECO:0000256" key="5">
    <source>
        <dbReference type="SAM" id="Phobius"/>
    </source>
</evidence>
<dbReference type="Pfam" id="PF00295">
    <property type="entry name" value="Glyco_hydro_28"/>
    <property type="match status" value="1"/>
</dbReference>
<evidence type="ECO:0000256" key="4">
    <source>
        <dbReference type="RuleBase" id="RU361169"/>
    </source>
</evidence>
<gene>
    <name evidence="6" type="ORF">AQUCO_07600048v1</name>
</gene>
<dbReference type="PANTHER" id="PTHR31339:SF44">
    <property type="entry name" value="PECTIN LYASE-LIKE SUPERFAMILY PROTEIN"/>
    <property type="match status" value="1"/>
</dbReference>
<dbReference type="FunCoup" id="A0A2G5C8L7">
    <property type="interactions" value="337"/>
</dbReference>
<accession>A0A2G5C8L7</accession>
<dbReference type="InterPro" id="IPR000743">
    <property type="entry name" value="Glyco_hydro_28"/>
</dbReference>
<comment type="similarity">
    <text evidence="1 4">Belongs to the glycosyl hydrolase 28 family.</text>
</comment>
<keyword evidence="3 4" id="KW-0326">Glycosidase</keyword>
<dbReference type="GO" id="GO:0004650">
    <property type="term" value="F:polygalacturonase activity"/>
    <property type="evidence" value="ECO:0007669"/>
    <property type="project" value="InterPro"/>
</dbReference>
<dbReference type="InterPro" id="IPR006626">
    <property type="entry name" value="PbH1"/>
</dbReference>
<organism evidence="6 7">
    <name type="scientific">Aquilegia coerulea</name>
    <name type="common">Rocky mountain columbine</name>
    <dbReference type="NCBI Taxonomy" id="218851"/>
    <lineage>
        <taxon>Eukaryota</taxon>
        <taxon>Viridiplantae</taxon>
        <taxon>Streptophyta</taxon>
        <taxon>Embryophyta</taxon>
        <taxon>Tracheophyta</taxon>
        <taxon>Spermatophyta</taxon>
        <taxon>Magnoliopsida</taxon>
        <taxon>Ranunculales</taxon>
        <taxon>Ranunculaceae</taxon>
        <taxon>Thalictroideae</taxon>
        <taxon>Aquilegia</taxon>
    </lineage>
</organism>
<dbReference type="SUPFAM" id="SSF51126">
    <property type="entry name" value="Pectin lyase-like"/>
    <property type="match status" value="1"/>
</dbReference>
<dbReference type="InterPro" id="IPR011050">
    <property type="entry name" value="Pectin_lyase_fold/virulence"/>
</dbReference>
<name>A0A2G5C8L7_AQUCA</name>
<keyword evidence="7" id="KW-1185">Reference proteome</keyword>
<dbReference type="STRING" id="218851.A0A2G5C8L7"/>
<dbReference type="Gene3D" id="2.160.20.10">
    <property type="entry name" value="Single-stranded right-handed beta-helix, Pectin lyase-like"/>
    <property type="match status" value="1"/>
</dbReference>
<dbReference type="InterPro" id="IPR051801">
    <property type="entry name" value="GH28_Enzymes"/>
</dbReference>
<evidence type="ECO:0008006" key="8">
    <source>
        <dbReference type="Google" id="ProtNLM"/>
    </source>
</evidence>
<evidence type="ECO:0000313" key="6">
    <source>
        <dbReference type="EMBL" id="PIA27605.1"/>
    </source>
</evidence>
<keyword evidence="2 4" id="KW-0378">Hydrolase</keyword>
<protein>
    <recommendedName>
        <fullName evidence="8">Pectate lyase superfamily protein domain-containing protein</fullName>
    </recommendedName>
</protein>
<reference evidence="6 7" key="1">
    <citation type="submission" date="2017-09" db="EMBL/GenBank/DDBJ databases">
        <title>WGS assembly of Aquilegia coerulea Goldsmith.</title>
        <authorList>
            <person name="Hodges S."/>
            <person name="Kramer E."/>
            <person name="Nordborg M."/>
            <person name="Tomkins J."/>
            <person name="Borevitz J."/>
            <person name="Derieg N."/>
            <person name="Yan J."/>
            <person name="Mihaltcheva S."/>
            <person name="Hayes R.D."/>
            <person name="Rokhsar D."/>
        </authorList>
    </citation>
    <scope>NUCLEOTIDE SEQUENCE [LARGE SCALE GENOMIC DNA]</scope>
    <source>
        <strain evidence="7">cv. Goldsmith</strain>
    </source>
</reference>
<proteinExistence type="inferred from homology"/>
<dbReference type="SMART" id="SM00710">
    <property type="entry name" value="PbH1"/>
    <property type="match status" value="6"/>
</dbReference>
<keyword evidence="5" id="KW-0472">Membrane</keyword>